<evidence type="ECO:0000313" key="5">
    <source>
        <dbReference type="EMBL" id="SMC52499.1"/>
    </source>
</evidence>
<dbReference type="PANTHER" id="PTHR43309:SF5">
    <property type="entry name" value="5-OXOPROLINASE SUBUNIT C"/>
    <property type="match status" value="1"/>
</dbReference>
<dbReference type="AlphaFoldDB" id="A0A1W1ZVL6"/>
<dbReference type="Pfam" id="PF02626">
    <property type="entry name" value="CT_A_B"/>
    <property type="match status" value="1"/>
</dbReference>
<dbReference type="InterPro" id="IPR052708">
    <property type="entry name" value="PxpC"/>
</dbReference>
<dbReference type="InterPro" id="IPR029000">
    <property type="entry name" value="Cyclophilin-like_dom_sf"/>
</dbReference>
<dbReference type="EMBL" id="FWXI01000004">
    <property type="protein sequence ID" value="SMC52499.1"/>
    <property type="molecule type" value="Genomic_DNA"/>
</dbReference>
<evidence type="ECO:0000256" key="3">
    <source>
        <dbReference type="ARBA" id="ARBA00022840"/>
    </source>
</evidence>
<sequence length="288" mass="31163">MPIAGAMDRYAYRIANILAGNQETAAVIEMTDSGAAFKFDQEQFVAVCGADMQGKLNGKLISNWSSFFVPKQGELRFDAAISGCRTYLAIRGGIEVPPVLGSRSTYTRAKIGGYEGRALRQGDVLYVGQDSAAPTGPRRLQSQYMPQYTPEVNLRVLLGPQDNMFTGNAIQTFFNSAYTIAGQADRAGYPLKGPKILPLGKEADIVSDAVGLGAIQIASNGRPFIVTADHHTTRGFAKIGYVIRVDLSKLAQAKPGDKIRFTAVAEQDAIKALQYEQQTYNMIAAHSK</sequence>
<evidence type="ECO:0000256" key="1">
    <source>
        <dbReference type="ARBA" id="ARBA00022741"/>
    </source>
</evidence>
<dbReference type="InterPro" id="IPR003778">
    <property type="entry name" value="CT_A_B"/>
</dbReference>
<dbReference type="Gene3D" id="2.40.100.10">
    <property type="entry name" value="Cyclophilin-like"/>
    <property type="match status" value="1"/>
</dbReference>
<name>A0A1W1ZVL6_9FIRM</name>
<dbReference type="NCBIfam" id="TIGR00724">
    <property type="entry name" value="urea_amlyse_rel"/>
    <property type="match status" value="1"/>
</dbReference>
<keyword evidence="1" id="KW-0547">Nucleotide-binding</keyword>
<dbReference type="PANTHER" id="PTHR43309">
    <property type="entry name" value="5-OXOPROLINASE SUBUNIT C"/>
    <property type="match status" value="1"/>
</dbReference>
<dbReference type="SUPFAM" id="SSF50891">
    <property type="entry name" value="Cyclophilin-like"/>
    <property type="match status" value="1"/>
</dbReference>
<dbReference type="GO" id="GO:0016787">
    <property type="term" value="F:hydrolase activity"/>
    <property type="evidence" value="ECO:0007669"/>
    <property type="project" value="UniProtKB-KW"/>
</dbReference>
<keyword evidence="2" id="KW-0378">Hydrolase</keyword>
<proteinExistence type="predicted"/>
<evidence type="ECO:0000256" key="2">
    <source>
        <dbReference type="ARBA" id="ARBA00022801"/>
    </source>
</evidence>
<accession>A0A1W1ZVL6</accession>
<dbReference type="GO" id="GO:0005524">
    <property type="term" value="F:ATP binding"/>
    <property type="evidence" value="ECO:0007669"/>
    <property type="project" value="UniProtKB-KW"/>
</dbReference>
<organism evidence="5 6">
    <name type="scientific">Sporomusa malonica</name>
    <dbReference type="NCBI Taxonomy" id="112901"/>
    <lineage>
        <taxon>Bacteria</taxon>
        <taxon>Bacillati</taxon>
        <taxon>Bacillota</taxon>
        <taxon>Negativicutes</taxon>
        <taxon>Selenomonadales</taxon>
        <taxon>Sporomusaceae</taxon>
        <taxon>Sporomusa</taxon>
    </lineage>
</organism>
<feature type="domain" description="Carboxyltransferase" evidence="4">
    <location>
        <begin position="2"/>
        <end position="280"/>
    </location>
</feature>
<protein>
    <submittedName>
        <fullName evidence="5">Biotin-dependent carboxylase uncharacterized domain-containing protein</fullName>
    </submittedName>
</protein>
<dbReference type="SMART" id="SM00797">
    <property type="entry name" value="AHS2"/>
    <property type="match status" value="1"/>
</dbReference>
<reference evidence="5 6" key="1">
    <citation type="submission" date="2017-04" db="EMBL/GenBank/DDBJ databases">
        <authorList>
            <person name="Afonso C.L."/>
            <person name="Miller P.J."/>
            <person name="Scott M.A."/>
            <person name="Spackman E."/>
            <person name="Goraichik I."/>
            <person name="Dimitrov K.M."/>
            <person name="Suarez D.L."/>
            <person name="Swayne D.E."/>
        </authorList>
    </citation>
    <scope>NUCLEOTIDE SEQUENCE [LARGE SCALE GENOMIC DNA]</scope>
    <source>
        <strain evidence="5 6">DSM 5090</strain>
    </source>
</reference>
<evidence type="ECO:0000313" key="6">
    <source>
        <dbReference type="Proteomes" id="UP000192738"/>
    </source>
</evidence>
<keyword evidence="3" id="KW-0067">ATP-binding</keyword>
<keyword evidence="6" id="KW-1185">Reference proteome</keyword>
<dbReference type="STRING" id="112901.SAMN04488500_104230"/>
<evidence type="ECO:0000259" key="4">
    <source>
        <dbReference type="SMART" id="SM00797"/>
    </source>
</evidence>
<dbReference type="Proteomes" id="UP000192738">
    <property type="component" value="Unassembled WGS sequence"/>
</dbReference>
<gene>
    <name evidence="5" type="ORF">SAMN04488500_104230</name>
</gene>